<dbReference type="GO" id="GO:0016887">
    <property type="term" value="F:ATP hydrolysis activity"/>
    <property type="evidence" value="ECO:0007669"/>
    <property type="project" value="InterPro"/>
</dbReference>
<dbReference type="AlphaFoldDB" id="A0A2Z3HI32"/>
<feature type="domain" description="ABC transporter" evidence="4">
    <location>
        <begin position="2"/>
        <end position="214"/>
    </location>
</feature>
<evidence type="ECO:0000313" key="6">
    <source>
        <dbReference type="Proteomes" id="UP000245802"/>
    </source>
</evidence>
<dbReference type="PANTHER" id="PTHR42781">
    <property type="entry name" value="SPERMIDINE/PUTRESCINE IMPORT ATP-BINDING PROTEIN POTA"/>
    <property type="match status" value="1"/>
</dbReference>
<dbReference type="Pfam" id="PF00005">
    <property type="entry name" value="ABC_tran"/>
    <property type="match status" value="1"/>
</dbReference>
<dbReference type="EMBL" id="CP025958">
    <property type="protein sequence ID" value="AWM41120.1"/>
    <property type="molecule type" value="Genomic_DNA"/>
</dbReference>
<dbReference type="OrthoDB" id="9802264at2"/>
<sequence length="214" mass="23401">MIQIQNLSIRQGTFALFGVSLEVPPGRYAVLMGRSGCGKTTLLETIAGLRAPHAGTIALAGRDVTRLRPAARHVGYVPQDGVLFSTMTVRQNIGFALDVRGAPLVDTARRVAELADWLEVTHLLDRYPRFLSGGEKNRVALGRALANRPPVLLLDEPLASLDDDTRDHLVTVLARLRERREVTVLHVTHNRSEADRLADVVFRLDGGTVLETSG</sequence>
<dbReference type="KEGG" id="gog:C1280_31795"/>
<accession>A0A2Z3HI32</accession>
<dbReference type="GO" id="GO:0005524">
    <property type="term" value="F:ATP binding"/>
    <property type="evidence" value="ECO:0007669"/>
    <property type="project" value="UniProtKB-KW"/>
</dbReference>
<keyword evidence="1" id="KW-0813">Transport</keyword>
<evidence type="ECO:0000256" key="2">
    <source>
        <dbReference type="ARBA" id="ARBA00022741"/>
    </source>
</evidence>
<dbReference type="InterPro" id="IPR050093">
    <property type="entry name" value="ABC_SmlMolc_Importer"/>
</dbReference>
<dbReference type="PROSITE" id="PS50893">
    <property type="entry name" value="ABC_TRANSPORTER_2"/>
    <property type="match status" value="1"/>
</dbReference>
<evidence type="ECO:0000259" key="4">
    <source>
        <dbReference type="PROSITE" id="PS50893"/>
    </source>
</evidence>
<name>A0A2Z3HI32_9BACT</name>
<keyword evidence="6" id="KW-1185">Reference proteome</keyword>
<dbReference type="InterPro" id="IPR003439">
    <property type="entry name" value="ABC_transporter-like_ATP-bd"/>
</dbReference>
<proteinExistence type="predicted"/>
<dbReference type="RefSeq" id="WP_010045566.1">
    <property type="nucleotide sequence ID" value="NZ_CP025958.1"/>
</dbReference>
<dbReference type="InterPro" id="IPR027417">
    <property type="entry name" value="P-loop_NTPase"/>
</dbReference>
<dbReference type="InterPro" id="IPR003593">
    <property type="entry name" value="AAA+_ATPase"/>
</dbReference>
<evidence type="ECO:0000313" key="5">
    <source>
        <dbReference type="EMBL" id="AWM41120.1"/>
    </source>
</evidence>
<dbReference type="PANTHER" id="PTHR42781:SF4">
    <property type="entry name" value="SPERMIDINE_PUTRESCINE IMPORT ATP-BINDING PROTEIN POTA"/>
    <property type="match status" value="1"/>
</dbReference>
<reference evidence="5 6" key="1">
    <citation type="submission" date="2018-01" db="EMBL/GenBank/DDBJ databases">
        <title>G. obscuriglobus.</title>
        <authorList>
            <person name="Franke J."/>
            <person name="Blomberg W."/>
            <person name="Selmecki A."/>
        </authorList>
    </citation>
    <scope>NUCLEOTIDE SEQUENCE [LARGE SCALE GENOMIC DNA]</scope>
    <source>
        <strain evidence="5 6">DSM 5831</strain>
    </source>
</reference>
<evidence type="ECO:0000256" key="1">
    <source>
        <dbReference type="ARBA" id="ARBA00022448"/>
    </source>
</evidence>
<dbReference type="SMART" id="SM00382">
    <property type="entry name" value="AAA"/>
    <property type="match status" value="1"/>
</dbReference>
<protein>
    <submittedName>
        <fullName evidence="5">ABC transporter ATP-binding protein</fullName>
    </submittedName>
</protein>
<evidence type="ECO:0000256" key="3">
    <source>
        <dbReference type="ARBA" id="ARBA00022840"/>
    </source>
</evidence>
<dbReference type="Proteomes" id="UP000245802">
    <property type="component" value="Chromosome"/>
</dbReference>
<dbReference type="SUPFAM" id="SSF52540">
    <property type="entry name" value="P-loop containing nucleoside triphosphate hydrolases"/>
    <property type="match status" value="1"/>
</dbReference>
<keyword evidence="3 5" id="KW-0067">ATP-binding</keyword>
<organism evidence="5 6">
    <name type="scientific">Gemmata obscuriglobus</name>
    <dbReference type="NCBI Taxonomy" id="114"/>
    <lineage>
        <taxon>Bacteria</taxon>
        <taxon>Pseudomonadati</taxon>
        <taxon>Planctomycetota</taxon>
        <taxon>Planctomycetia</taxon>
        <taxon>Gemmatales</taxon>
        <taxon>Gemmataceae</taxon>
        <taxon>Gemmata</taxon>
    </lineage>
</organism>
<dbReference type="InterPro" id="IPR017871">
    <property type="entry name" value="ABC_transporter-like_CS"/>
</dbReference>
<keyword evidence="2" id="KW-0547">Nucleotide-binding</keyword>
<gene>
    <name evidence="5" type="ORF">C1280_31795</name>
</gene>
<dbReference type="PROSITE" id="PS00211">
    <property type="entry name" value="ABC_TRANSPORTER_1"/>
    <property type="match status" value="1"/>
</dbReference>
<dbReference type="Gene3D" id="3.40.50.300">
    <property type="entry name" value="P-loop containing nucleotide triphosphate hydrolases"/>
    <property type="match status" value="1"/>
</dbReference>